<reference evidence="7" key="1">
    <citation type="submission" date="2022-11" db="EMBL/GenBank/DDBJ databases">
        <authorList>
            <person name="Hyden B.L."/>
            <person name="Feng K."/>
            <person name="Yates T."/>
            <person name="Jawdy S."/>
            <person name="Smart L.B."/>
            <person name="Muchero W."/>
        </authorList>
    </citation>
    <scope>NUCLEOTIDE SEQUENCE</scope>
    <source>
        <tissue evidence="7">Shoot tip</tissue>
    </source>
</reference>
<protein>
    <submittedName>
        <fullName evidence="7">PHOSPHATASE</fullName>
    </submittedName>
</protein>
<dbReference type="InterPro" id="IPR051090">
    <property type="entry name" value="Inositol_monoP_superfamily"/>
</dbReference>
<feature type="binding site" evidence="6">
    <location>
        <position position="159"/>
    </location>
    <ligand>
        <name>Mg(2+)</name>
        <dbReference type="ChEBI" id="CHEBI:18420"/>
        <label>1</label>
        <note>catalytic</note>
    </ligand>
</feature>
<evidence type="ECO:0000256" key="2">
    <source>
        <dbReference type="ARBA" id="ARBA00009759"/>
    </source>
</evidence>
<dbReference type="EMBL" id="JAPFFM010000014">
    <property type="protein sequence ID" value="KAJ6716816.1"/>
    <property type="molecule type" value="Genomic_DNA"/>
</dbReference>
<sequence length="229" mass="26047">MLSHQLQFHLLSQNPQKAFTFSPFRSNPHTFLRFSSHTTNFSFPGLKTKTHLNSTMTSNSSQSNPLQLDLTEADLDGFSDVANKLADASGEVIRKYFRQKFEIIDKEDLSPVTVADKAAEEAMISIILENFPSHAIFGEENGWRCKKEFSDFVWVLDPIDGTKSFITGKPLFGTLIALLYKGKPILGIIDQPVLQGKMDWLKWEENDIEWRGNVYTGLCQTFTSIFVYH</sequence>
<dbReference type="SUPFAM" id="SSF56655">
    <property type="entry name" value="Carbohydrate phosphatase"/>
    <property type="match status" value="1"/>
</dbReference>
<evidence type="ECO:0000256" key="5">
    <source>
        <dbReference type="ARBA" id="ARBA00022842"/>
    </source>
</evidence>
<dbReference type="GO" id="GO:0046872">
    <property type="term" value="F:metal ion binding"/>
    <property type="evidence" value="ECO:0007669"/>
    <property type="project" value="UniProtKB-KW"/>
</dbReference>
<evidence type="ECO:0000313" key="7">
    <source>
        <dbReference type="EMBL" id="KAJ6716816.1"/>
    </source>
</evidence>
<comment type="similarity">
    <text evidence="2">Belongs to the inositol monophosphatase superfamily.</text>
</comment>
<accession>A0A9Q0Z0F5</accession>
<dbReference type="InterPro" id="IPR020583">
    <property type="entry name" value="Inositol_monoP_metal-BS"/>
</dbReference>
<feature type="binding site" evidence="6">
    <location>
        <position position="160"/>
    </location>
    <ligand>
        <name>Mg(2+)</name>
        <dbReference type="ChEBI" id="CHEBI:18420"/>
        <label>1</label>
        <note>catalytic</note>
    </ligand>
</feature>
<feature type="binding site" evidence="6">
    <location>
        <position position="157"/>
    </location>
    <ligand>
        <name>Mg(2+)</name>
        <dbReference type="ChEBI" id="CHEBI:18420"/>
        <label>1</label>
        <note>catalytic</note>
    </ligand>
</feature>
<dbReference type="AlphaFoldDB" id="A0A9Q0Z0F5"/>
<dbReference type="GO" id="GO:0000105">
    <property type="term" value="P:L-histidine biosynthetic process"/>
    <property type="evidence" value="ECO:0007669"/>
    <property type="project" value="TreeGrafter"/>
</dbReference>
<reference evidence="7" key="2">
    <citation type="journal article" date="2023" name="Int. J. Mol. Sci.">
        <title>De Novo Assembly and Annotation of 11 Diverse Shrub Willow (Salix) Genomes Reveals Novel Gene Organization in Sex-Linked Regions.</title>
        <authorList>
            <person name="Hyden B."/>
            <person name="Feng K."/>
            <person name="Yates T.B."/>
            <person name="Jawdy S."/>
            <person name="Cereghino C."/>
            <person name="Smart L.B."/>
            <person name="Muchero W."/>
        </authorList>
    </citation>
    <scope>NUCLEOTIDE SEQUENCE</scope>
    <source>
        <tissue evidence="7">Shoot tip</tissue>
    </source>
</reference>
<evidence type="ECO:0000256" key="1">
    <source>
        <dbReference type="ARBA" id="ARBA00001946"/>
    </source>
</evidence>
<feature type="binding site" evidence="6">
    <location>
        <position position="139"/>
    </location>
    <ligand>
        <name>Mg(2+)</name>
        <dbReference type="ChEBI" id="CHEBI:18420"/>
        <label>1</label>
        <note>catalytic</note>
    </ligand>
</feature>
<keyword evidence="8" id="KW-1185">Reference proteome</keyword>
<dbReference type="PANTHER" id="PTHR43200">
    <property type="entry name" value="PHOSPHATASE"/>
    <property type="match status" value="1"/>
</dbReference>
<dbReference type="Pfam" id="PF00459">
    <property type="entry name" value="Inositol_P"/>
    <property type="match status" value="1"/>
</dbReference>
<dbReference type="PROSITE" id="PS00629">
    <property type="entry name" value="IMP_1"/>
    <property type="match status" value="1"/>
</dbReference>
<keyword evidence="4" id="KW-0378">Hydrolase</keyword>
<dbReference type="InterPro" id="IPR000760">
    <property type="entry name" value="Inositol_monophosphatase-like"/>
</dbReference>
<proteinExistence type="inferred from homology"/>
<gene>
    <name evidence="7" type="ORF">OIU74_009356</name>
</gene>
<dbReference type="Gene3D" id="3.30.540.10">
    <property type="entry name" value="Fructose-1,6-Bisphosphatase, subunit A, domain 1"/>
    <property type="match status" value="1"/>
</dbReference>
<evidence type="ECO:0000256" key="6">
    <source>
        <dbReference type="PIRSR" id="PIRSR600760-2"/>
    </source>
</evidence>
<organism evidence="7 8">
    <name type="scientific">Salix koriyanagi</name>
    <dbReference type="NCBI Taxonomy" id="2511006"/>
    <lineage>
        <taxon>Eukaryota</taxon>
        <taxon>Viridiplantae</taxon>
        <taxon>Streptophyta</taxon>
        <taxon>Embryophyta</taxon>
        <taxon>Tracheophyta</taxon>
        <taxon>Spermatophyta</taxon>
        <taxon>Magnoliopsida</taxon>
        <taxon>eudicotyledons</taxon>
        <taxon>Gunneridae</taxon>
        <taxon>Pentapetalae</taxon>
        <taxon>rosids</taxon>
        <taxon>fabids</taxon>
        <taxon>Malpighiales</taxon>
        <taxon>Salicaceae</taxon>
        <taxon>Saliceae</taxon>
        <taxon>Salix</taxon>
    </lineage>
</organism>
<evidence type="ECO:0000313" key="8">
    <source>
        <dbReference type="Proteomes" id="UP001151752"/>
    </source>
</evidence>
<evidence type="ECO:0000256" key="4">
    <source>
        <dbReference type="ARBA" id="ARBA00022801"/>
    </source>
</evidence>
<name>A0A9Q0Z0F5_9ROSI</name>
<dbReference type="GO" id="GO:0016791">
    <property type="term" value="F:phosphatase activity"/>
    <property type="evidence" value="ECO:0007669"/>
    <property type="project" value="UniProtKB-ARBA"/>
</dbReference>
<keyword evidence="3 6" id="KW-0479">Metal-binding</keyword>
<dbReference type="PANTHER" id="PTHR43200:SF6">
    <property type="entry name" value="3'(2'),5'-BISPHOSPHATE NUCLEOTIDASE"/>
    <property type="match status" value="1"/>
</dbReference>
<evidence type="ECO:0000256" key="3">
    <source>
        <dbReference type="ARBA" id="ARBA00022723"/>
    </source>
</evidence>
<comment type="cofactor">
    <cofactor evidence="1 6">
        <name>Mg(2+)</name>
        <dbReference type="ChEBI" id="CHEBI:18420"/>
    </cofactor>
</comment>
<dbReference type="PRINTS" id="PR00377">
    <property type="entry name" value="IMPHPHTASES"/>
</dbReference>
<comment type="caution">
    <text evidence="7">The sequence shown here is derived from an EMBL/GenBank/DDBJ whole genome shotgun (WGS) entry which is preliminary data.</text>
</comment>
<dbReference type="FunFam" id="3.30.540.10:FF:000021">
    <property type="entry name" value="Inositol monophosphatase"/>
    <property type="match status" value="1"/>
</dbReference>
<dbReference type="Proteomes" id="UP001151752">
    <property type="component" value="Chromosome 9"/>
</dbReference>
<keyword evidence="5 6" id="KW-0460">Magnesium</keyword>